<evidence type="ECO:0000256" key="4">
    <source>
        <dbReference type="ARBA" id="ARBA00022692"/>
    </source>
</evidence>
<dbReference type="GO" id="GO:0016780">
    <property type="term" value="F:phosphotransferase activity, for other substituted phosphate groups"/>
    <property type="evidence" value="ECO:0007669"/>
    <property type="project" value="TreeGrafter"/>
</dbReference>
<gene>
    <name evidence="10" type="ORF">H3147_04390</name>
</gene>
<name>A0A7W3WT73_9ACTN</name>
<dbReference type="InterPro" id="IPR017475">
    <property type="entry name" value="EPS_sugar_tfrase"/>
</dbReference>
<protein>
    <submittedName>
        <fullName evidence="10">Exopolysaccharide biosynthesis polyprenyl glycosylphosphotransferase</fullName>
    </submittedName>
</protein>
<dbReference type="InterPro" id="IPR003362">
    <property type="entry name" value="Bact_transf"/>
</dbReference>
<evidence type="ECO:0000259" key="9">
    <source>
        <dbReference type="Pfam" id="PF02397"/>
    </source>
</evidence>
<evidence type="ECO:0000256" key="8">
    <source>
        <dbReference type="SAM" id="Phobius"/>
    </source>
</evidence>
<dbReference type="PANTHER" id="PTHR30576">
    <property type="entry name" value="COLANIC BIOSYNTHESIS UDP-GLUCOSE LIPID CARRIER TRANSFERASE"/>
    <property type="match status" value="1"/>
</dbReference>
<feature type="transmembrane region" description="Helical" evidence="8">
    <location>
        <begin position="137"/>
        <end position="163"/>
    </location>
</feature>
<evidence type="ECO:0000256" key="5">
    <source>
        <dbReference type="ARBA" id="ARBA00022989"/>
    </source>
</evidence>
<keyword evidence="3 10" id="KW-0808">Transferase</keyword>
<organism evidence="10 11">
    <name type="scientific">Streptomyces alkaliterrae</name>
    <dbReference type="NCBI Taxonomy" id="2213162"/>
    <lineage>
        <taxon>Bacteria</taxon>
        <taxon>Bacillati</taxon>
        <taxon>Actinomycetota</taxon>
        <taxon>Actinomycetes</taxon>
        <taxon>Kitasatosporales</taxon>
        <taxon>Streptomycetaceae</taxon>
        <taxon>Streptomyces</taxon>
    </lineage>
</organism>
<dbReference type="Proteomes" id="UP000517765">
    <property type="component" value="Unassembled WGS sequence"/>
</dbReference>
<evidence type="ECO:0000256" key="2">
    <source>
        <dbReference type="ARBA" id="ARBA00006464"/>
    </source>
</evidence>
<evidence type="ECO:0000313" key="11">
    <source>
        <dbReference type="Proteomes" id="UP000517765"/>
    </source>
</evidence>
<comment type="caution">
    <text evidence="10">The sequence shown here is derived from an EMBL/GenBank/DDBJ whole genome shotgun (WGS) entry which is preliminary data.</text>
</comment>
<evidence type="ECO:0000256" key="7">
    <source>
        <dbReference type="SAM" id="MobiDB-lite"/>
    </source>
</evidence>
<evidence type="ECO:0000256" key="3">
    <source>
        <dbReference type="ARBA" id="ARBA00022679"/>
    </source>
</evidence>
<keyword evidence="6 8" id="KW-0472">Membrane</keyword>
<evidence type="ECO:0000313" key="10">
    <source>
        <dbReference type="EMBL" id="MBB1258068.1"/>
    </source>
</evidence>
<proteinExistence type="inferred from homology"/>
<dbReference type="AlphaFoldDB" id="A0A7W3WT73"/>
<dbReference type="NCBIfam" id="TIGR03025">
    <property type="entry name" value="EPS_sugtrans"/>
    <property type="match status" value="1"/>
</dbReference>
<sequence length="495" mass="51879">MTAESADTHGSGRLLTPQADAARATGAVFPPPRAADTGATRGPTAPPGGTPAGPLVADAVAVLAAGALVFAADLGVLLLAVGAGLGTVIVLNAHGGLYRTGPTASALDELPGLAARSLLAWAAVAALLAGTEPERALGYPALLLLPAAHTPLACTGRAVVYAVRRQQARRRPRSTLVVGSGPTRDAVTTALLTHPEYGMRPVGLAVCGPENTPETAPEDGPRLPVLTSAEDVSRAVIQNAVAHAVFTTPPTHDPAAAALARRLTDHGCAVWLVDCGPPGTARRPAGHLWGLPCRRLLPARPGPAAALAKRALDVAAASLALLLTAPVLLACALAVRLADGPGILFRQERVGQGGRSFTLLKFRTLRPADALESATLWSVADDQRMSPVGRWLRRTSLDELPQLWNVLRGDMSLVGPRPERPYFVRQFSQRYSGYAERHRMPAGITGLAQVHGLRGDTSIEERARFDNLYIDTWSLWQDVRILLRTAVSLARPGGS</sequence>
<keyword evidence="5 8" id="KW-1133">Transmembrane helix</keyword>
<feature type="transmembrane region" description="Helical" evidence="8">
    <location>
        <begin position="59"/>
        <end position="92"/>
    </location>
</feature>
<feature type="domain" description="Bacterial sugar transferase" evidence="9">
    <location>
        <begin position="309"/>
        <end position="488"/>
    </location>
</feature>
<dbReference type="EMBL" id="JABJXA010000015">
    <property type="protein sequence ID" value="MBB1258068.1"/>
    <property type="molecule type" value="Genomic_DNA"/>
</dbReference>
<evidence type="ECO:0000256" key="6">
    <source>
        <dbReference type="ARBA" id="ARBA00023136"/>
    </source>
</evidence>
<evidence type="ECO:0000256" key="1">
    <source>
        <dbReference type="ARBA" id="ARBA00004141"/>
    </source>
</evidence>
<keyword evidence="4 8" id="KW-0812">Transmembrane</keyword>
<feature type="region of interest" description="Disordered" evidence="7">
    <location>
        <begin position="28"/>
        <end position="50"/>
    </location>
</feature>
<dbReference type="PANTHER" id="PTHR30576:SF0">
    <property type="entry name" value="UNDECAPRENYL-PHOSPHATE N-ACETYLGALACTOSAMINYL 1-PHOSPHATE TRANSFERASE-RELATED"/>
    <property type="match status" value="1"/>
</dbReference>
<feature type="transmembrane region" description="Helical" evidence="8">
    <location>
        <begin position="314"/>
        <end position="335"/>
    </location>
</feature>
<comment type="similarity">
    <text evidence="2">Belongs to the bacterial sugar transferase family.</text>
</comment>
<dbReference type="RefSeq" id="WP_181356207.1">
    <property type="nucleotide sequence ID" value="NZ_JABJXA010000015.1"/>
</dbReference>
<reference evidence="11" key="1">
    <citation type="submission" date="2020-05" db="EMBL/GenBank/DDBJ databases">
        <title>Classification of alakaliphilic streptomycetes isolated from an alkaline soil next to Lonar Crater, India and a proposal for the recognition of Streptomyces alkaliterrae sp. nov.</title>
        <authorList>
            <person name="Golinska P."/>
        </authorList>
    </citation>
    <scope>NUCLEOTIDE SEQUENCE [LARGE SCALE GENOMIC DNA]</scope>
    <source>
        <strain evidence="11">OF8</strain>
    </source>
</reference>
<feature type="compositionally biased region" description="Low complexity" evidence="7">
    <location>
        <begin position="34"/>
        <end position="43"/>
    </location>
</feature>
<dbReference type="Pfam" id="PF02397">
    <property type="entry name" value="Bac_transf"/>
    <property type="match status" value="1"/>
</dbReference>
<feature type="transmembrane region" description="Helical" evidence="8">
    <location>
        <begin position="113"/>
        <end position="131"/>
    </location>
</feature>
<accession>A0A7W3WT73</accession>
<dbReference type="GO" id="GO:0016020">
    <property type="term" value="C:membrane"/>
    <property type="evidence" value="ECO:0007669"/>
    <property type="project" value="UniProtKB-SubCell"/>
</dbReference>
<comment type="subcellular location">
    <subcellularLocation>
        <location evidence="1">Membrane</location>
        <topology evidence="1">Multi-pass membrane protein</topology>
    </subcellularLocation>
</comment>